<dbReference type="Gene3D" id="3.30.70.360">
    <property type="match status" value="1"/>
</dbReference>
<dbReference type="Gene3D" id="3.40.630.10">
    <property type="entry name" value="Zn peptidases"/>
    <property type="match status" value="1"/>
</dbReference>
<dbReference type="GO" id="GO:0008233">
    <property type="term" value="F:peptidase activity"/>
    <property type="evidence" value="ECO:0007669"/>
    <property type="project" value="UniProtKB-KW"/>
</dbReference>
<dbReference type="PANTHER" id="PTHR45962">
    <property type="entry name" value="N-FATTY-ACYL-AMINO ACID SYNTHASE/HYDROLASE PM20D1"/>
    <property type="match status" value="1"/>
</dbReference>
<evidence type="ECO:0000313" key="7">
    <source>
        <dbReference type="EMBL" id="MBP3192519.1"/>
    </source>
</evidence>
<dbReference type="PANTHER" id="PTHR45962:SF1">
    <property type="entry name" value="N-FATTY-ACYL-AMINO ACID SYNTHASE_HYDROLASE PM20D1"/>
    <property type="match status" value="1"/>
</dbReference>
<evidence type="ECO:0000256" key="2">
    <source>
        <dbReference type="ARBA" id="ARBA00022670"/>
    </source>
</evidence>
<gene>
    <name evidence="7" type="ORF">NATSA_07575</name>
</gene>
<dbReference type="SUPFAM" id="SSF53187">
    <property type="entry name" value="Zn-dependent exopeptidases"/>
    <property type="match status" value="1"/>
</dbReference>
<dbReference type="GO" id="GO:0043604">
    <property type="term" value="P:amide biosynthetic process"/>
    <property type="evidence" value="ECO:0007669"/>
    <property type="project" value="UniProtKB-ARBA"/>
</dbReference>
<dbReference type="SUPFAM" id="SSF55031">
    <property type="entry name" value="Bacterial exopeptidase dimerisation domain"/>
    <property type="match status" value="1"/>
</dbReference>
<evidence type="ECO:0000313" key="8">
    <source>
        <dbReference type="Proteomes" id="UP000673975"/>
    </source>
</evidence>
<dbReference type="Gene3D" id="1.10.150.900">
    <property type="match status" value="1"/>
</dbReference>
<keyword evidence="8" id="KW-1185">Reference proteome</keyword>
<dbReference type="Pfam" id="PF07687">
    <property type="entry name" value="M20_dimer"/>
    <property type="match status" value="1"/>
</dbReference>
<evidence type="ECO:0000259" key="6">
    <source>
        <dbReference type="Pfam" id="PF07687"/>
    </source>
</evidence>
<keyword evidence="4" id="KW-0378">Hydrolase</keyword>
<accession>A0A8J7UWR3</accession>
<dbReference type="GO" id="GO:0006520">
    <property type="term" value="P:amino acid metabolic process"/>
    <property type="evidence" value="ECO:0007669"/>
    <property type="project" value="UniProtKB-ARBA"/>
</dbReference>
<keyword evidence="3" id="KW-0479">Metal-binding</keyword>
<dbReference type="Proteomes" id="UP000673975">
    <property type="component" value="Unassembled WGS sequence"/>
</dbReference>
<comment type="caution">
    <text evidence="7">The sequence shown here is derived from an EMBL/GenBank/DDBJ whole genome shotgun (WGS) entry which is preliminary data.</text>
</comment>
<name>A0A8J7UWR3_9BACT</name>
<keyword evidence="5" id="KW-0862">Zinc</keyword>
<dbReference type="FunFam" id="3.40.630.10:FF:000027">
    <property type="entry name" value="N-fatty-acyl-amino acid synthase/hydrolase PM20D1"/>
    <property type="match status" value="1"/>
</dbReference>
<feature type="domain" description="Peptidase M20 dimerisation" evidence="6">
    <location>
        <begin position="218"/>
        <end position="362"/>
    </location>
</feature>
<proteinExistence type="inferred from homology"/>
<dbReference type="GO" id="GO:0046872">
    <property type="term" value="F:metal ion binding"/>
    <property type="evidence" value="ECO:0007669"/>
    <property type="project" value="UniProtKB-KW"/>
</dbReference>
<evidence type="ECO:0000256" key="3">
    <source>
        <dbReference type="ARBA" id="ARBA00022723"/>
    </source>
</evidence>
<dbReference type="RefSeq" id="WP_210511413.1">
    <property type="nucleotide sequence ID" value="NZ_JAFIDN010000004.1"/>
</dbReference>
<evidence type="ECO:0000256" key="5">
    <source>
        <dbReference type="ARBA" id="ARBA00022833"/>
    </source>
</evidence>
<dbReference type="EMBL" id="JAFIDN010000004">
    <property type="protein sequence ID" value="MBP3192519.1"/>
    <property type="molecule type" value="Genomic_DNA"/>
</dbReference>
<evidence type="ECO:0000256" key="1">
    <source>
        <dbReference type="ARBA" id="ARBA00006247"/>
    </source>
</evidence>
<dbReference type="InterPro" id="IPR036264">
    <property type="entry name" value="Bact_exopeptidase_dim_dom"/>
</dbReference>
<dbReference type="GO" id="GO:0005576">
    <property type="term" value="C:extracellular region"/>
    <property type="evidence" value="ECO:0007669"/>
    <property type="project" value="UniProtKB-ARBA"/>
</dbReference>
<dbReference type="FunFam" id="1.10.150.900:FF:000003">
    <property type="entry name" value="N-fatty-acyl-amino acid synthase/hydrolase PM20D1"/>
    <property type="match status" value="1"/>
</dbReference>
<dbReference type="GO" id="GO:0006629">
    <property type="term" value="P:lipid metabolic process"/>
    <property type="evidence" value="ECO:0007669"/>
    <property type="project" value="UniProtKB-ARBA"/>
</dbReference>
<dbReference type="GO" id="GO:0016810">
    <property type="term" value="F:hydrolase activity, acting on carbon-nitrogen (but not peptide) bonds"/>
    <property type="evidence" value="ECO:0007669"/>
    <property type="project" value="UniProtKB-ARBA"/>
</dbReference>
<dbReference type="AlphaFoldDB" id="A0A8J7UWR3"/>
<dbReference type="Pfam" id="PF01546">
    <property type="entry name" value="Peptidase_M20"/>
    <property type="match status" value="1"/>
</dbReference>
<dbReference type="PIRSF" id="PIRSF036696">
    <property type="entry name" value="ACY-1"/>
    <property type="match status" value="1"/>
</dbReference>
<dbReference type="NCBIfam" id="NF006113">
    <property type="entry name" value="PRK08262.1-4"/>
    <property type="match status" value="1"/>
</dbReference>
<dbReference type="InterPro" id="IPR011650">
    <property type="entry name" value="Peptidase_M20_dimer"/>
</dbReference>
<dbReference type="CDD" id="cd05674">
    <property type="entry name" value="M20_yscS"/>
    <property type="match status" value="1"/>
</dbReference>
<dbReference type="GO" id="GO:0006508">
    <property type="term" value="P:proteolysis"/>
    <property type="evidence" value="ECO:0007669"/>
    <property type="project" value="UniProtKB-KW"/>
</dbReference>
<sequence>MIRTFRYSRVDVDTSANIPSRINVETAAQRLGKAISYQTVSTQSSKDFNESEFLNMHQYLENAFPLIHASLKKEIINDYSLLYFWEGKDPELKPVMLTCHLDVVPIEPGTENEWKYPPFEGKVSEGYIWGRGAMDVQGGVLAIMEAVEYLLSKEFRPDRTIILGFGHDEEIDGERGAQAIGETLAQRGIELACLLDEGTPIVHDVLAELPNPVALVAVAEKGYLSLELSTSAEGGHSSVPQGLTAIARLSEAIQKLEKNPMNNKVDGLVKQTMTAIGPQMPFLYRIVMANLWLFGGLVKKELAAMPATRAALGTTIATTIFESGIKENVLPTQAKAIVNFRIHPNDTIESVIDHVRRTINDPEVRISELPGSINPSQISDVAASPYKTLKKTIREVFPDVIVAPTLMIGATDARHYAHLTDNIYRFLPLRADEGDLDRVHGTNERLSKENYREMIEFYIRLIEESAD</sequence>
<keyword evidence="2" id="KW-0645">Protease</keyword>
<comment type="similarity">
    <text evidence="1">Belongs to the peptidase M20A family.</text>
</comment>
<protein>
    <submittedName>
        <fullName evidence="7">M20 family peptidase</fullName>
    </submittedName>
</protein>
<dbReference type="InterPro" id="IPR002933">
    <property type="entry name" value="Peptidase_M20"/>
</dbReference>
<organism evidence="7 8">
    <name type="scientific">Natronogracilivirga saccharolytica</name>
    <dbReference type="NCBI Taxonomy" id="2812953"/>
    <lineage>
        <taxon>Bacteria</taxon>
        <taxon>Pseudomonadati</taxon>
        <taxon>Balneolota</taxon>
        <taxon>Balneolia</taxon>
        <taxon>Balneolales</taxon>
        <taxon>Cyclonatronaceae</taxon>
        <taxon>Natronogracilivirga</taxon>
    </lineage>
</organism>
<reference evidence="7" key="1">
    <citation type="submission" date="2021-02" db="EMBL/GenBank/DDBJ databases">
        <title>Natronogracilivirga saccharolytica gen. nov. sp. nov. a new anaerobic, haloalkiliphilic carbohydrate-fermenting bacterium from soda lake and proposing of Cyclonatronumiaceae fam. nov. in the phylum Balneolaeota.</title>
        <authorList>
            <person name="Zhilina T.N."/>
            <person name="Sorokin D.Y."/>
            <person name="Zavarzina D.G."/>
            <person name="Toshchakov S.V."/>
            <person name="Kublanov I.V."/>
        </authorList>
    </citation>
    <scope>NUCLEOTIDE SEQUENCE</scope>
    <source>
        <strain evidence="7">Z-1702</strain>
    </source>
</reference>
<evidence type="ECO:0000256" key="4">
    <source>
        <dbReference type="ARBA" id="ARBA00022801"/>
    </source>
</evidence>
<dbReference type="InterPro" id="IPR047177">
    <property type="entry name" value="Pept_M20A"/>
</dbReference>